<evidence type="ECO:0000256" key="4">
    <source>
        <dbReference type="ARBA" id="ARBA00022801"/>
    </source>
</evidence>
<dbReference type="PANTHER" id="PTHR14969:SF62">
    <property type="entry name" value="DECAPRENYLPHOSPHORYL-5-PHOSPHORIBOSE PHOSPHATASE RV3807C-RELATED"/>
    <property type="match status" value="1"/>
</dbReference>
<dbReference type="InterPro" id="IPR036938">
    <property type="entry name" value="PAP2/HPO_sf"/>
</dbReference>
<dbReference type="Pfam" id="PF01569">
    <property type="entry name" value="PAP2"/>
    <property type="match status" value="1"/>
</dbReference>
<keyword evidence="3 7" id="KW-0812">Transmembrane</keyword>
<reference evidence="9 10" key="1">
    <citation type="submission" date="2021-03" db="EMBL/GenBank/DDBJ databases">
        <title>novel species in genus Cellulomonas.</title>
        <authorList>
            <person name="Zhang G."/>
        </authorList>
    </citation>
    <scope>NUCLEOTIDE SEQUENCE [LARGE SCALE GENOMIC DNA]</scope>
    <source>
        <strain evidence="10">zg-ZUI188</strain>
    </source>
</reference>
<evidence type="ECO:0000259" key="8">
    <source>
        <dbReference type="SMART" id="SM00014"/>
    </source>
</evidence>
<comment type="caution">
    <text evidence="9">The sequence shown here is derived from an EMBL/GenBank/DDBJ whole genome shotgun (WGS) entry which is preliminary data.</text>
</comment>
<evidence type="ECO:0000256" key="7">
    <source>
        <dbReference type="SAM" id="Phobius"/>
    </source>
</evidence>
<keyword evidence="2" id="KW-1003">Cell membrane</keyword>
<comment type="subcellular location">
    <subcellularLocation>
        <location evidence="1">Cell membrane</location>
        <topology evidence="1">Multi-pass membrane protein</topology>
    </subcellularLocation>
</comment>
<evidence type="ECO:0000256" key="3">
    <source>
        <dbReference type="ARBA" id="ARBA00022692"/>
    </source>
</evidence>
<keyword evidence="5 7" id="KW-1133">Transmembrane helix</keyword>
<dbReference type="Proteomes" id="UP000678317">
    <property type="component" value="Unassembled WGS sequence"/>
</dbReference>
<proteinExistence type="predicted"/>
<feature type="domain" description="Phosphatidic acid phosphatase type 2/haloperoxidase" evidence="8">
    <location>
        <begin position="49"/>
        <end position="152"/>
    </location>
</feature>
<feature type="transmembrane region" description="Helical" evidence="7">
    <location>
        <begin position="101"/>
        <end position="125"/>
    </location>
</feature>
<evidence type="ECO:0000313" key="9">
    <source>
        <dbReference type="EMBL" id="MBO3083831.1"/>
    </source>
</evidence>
<accession>A0ABS3SDJ7</accession>
<keyword evidence="4" id="KW-0378">Hydrolase</keyword>
<dbReference type="EMBL" id="JAGFBM010000001">
    <property type="protein sequence ID" value="MBO3083831.1"/>
    <property type="molecule type" value="Genomic_DNA"/>
</dbReference>
<evidence type="ECO:0000256" key="2">
    <source>
        <dbReference type="ARBA" id="ARBA00022475"/>
    </source>
</evidence>
<dbReference type="CDD" id="cd01610">
    <property type="entry name" value="PAP2_like"/>
    <property type="match status" value="1"/>
</dbReference>
<name>A0ABS3SDJ7_9CELL</name>
<keyword evidence="6 7" id="KW-0472">Membrane</keyword>
<feature type="transmembrane region" description="Helical" evidence="7">
    <location>
        <begin position="137"/>
        <end position="155"/>
    </location>
</feature>
<dbReference type="PANTHER" id="PTHR14969">
    <property type="entry name" value="SPHINGOSINE-1-PHOSPHATE PHOSPHOHYDROLASE"/>
    <property type="match status" value="1"/>
</dbReference>
<gene>
    <name evidence="9" type="ORF">J4035_04190</name>
</gene>
<evidence type="ECO:0000256" key="6">
    <source>
        <dbReference type="ARBA" id="ARBA00023136"/>
    </source>
</evidence>
<protein>
    <submittedName>
        <fullName evidence="9">Phosphatase PAP2 family protein</fullName>
    </submittedName>
</protein>
<sequence length="159" mass="16340">MRRIQEVAGDGPLPSLARGYSSWGEHARGWLALGVVGAAVDRDRRRLWLGVSAAAFGAHAGAVVLKRVVRRKRPNDPRVAVLTSTPSDLSFPSAHVASTTAAVVALAPLVGMPFAVAAAGGMAFSRVLLGVHYPSDVAVGAALGAVSAVVVRRVASDGR</sequence>
<evidence type="ECO:0000313" key="10">
    <source>
        <dbReference type="Proteomes" id="UP000678317"/>
    </source>
</evidence>
<evidence type="ECO:0000256" key="5">
    <source>
        <dbReference type="ARBA" id="ARBA00022989"/>
    </source>
</evidence>
<evidence type="ECO:0000256" key="1">
    <source>
        <dbReference type="ARBA" id="ARBA00004651"/>
    </source>
</evidence>
<organism evidence="9 10">
    <name type="scientific">Cellulomonas fengjieae</name>
    <dbReference type="NCBI Taxonomy" id="2819978"/>
    <lineage>
        <taxon>Bacteria</taxon>
        <taxon>Bacillati</taxon>
        <taxon>Actinomycetota</taxon>
        <taxon>Actinomycetes</taxon>
        <taxon>Micrococcales</taxon>
        <taxon>Cellulomonadaceae</taxon>
        <taxon>Cellulomonas</taxon>
    </lineage>
</organism>
<dbReference type="SMART" id="SM00014">
    <property type="entry name" value="acidPPc"/>
    <property type="match status" value="1"/>
</dbReference>
<dbReference type="Gene3D" id="1.20.144.10">
    <property type="entry name" value="Phosphatidic acid phosphatase type 2/haloperoxidase"/>
    <property type="match status" value="1"/>
</dbReference>
<dbReference type="SUPFAM" id="SSF48317">
    <property type="entry name" value="Acid phosphatase/Vanadium-dependent haloperoxidase"/>
    <property type="match status" value="1"/>
</dbReference>
<dbReference type="InterPro" id="IPR000326">
    <property type="entry name" value="PAP2/HPO"/>
</dbReference>
<keyword evidence="10" id="KW-1185">Reference proteome</keyword>